<protein>
    <submittedName>
        <fullName evidence="2">Putative ribonuclease h protein</fullName>
    </submittedName>
</protein>
<dbReference type="GO" id="GO:0003676">
    <property type="term" value="F:nucleic acid binding"/>
    <property type="evidence" value="ECO:0007669"/>
    <property type="project" value="InterPro"/>
</dbReference>
<dbReference type="PANTHER" id="PTHR47723:SF19">
    <property type="entry name" value="POLYNUCLEOTIDYL TRANSFERASE, RIBONUCLEASE H-LIKE SUPERFAMILY PROTEIN"/>
    <property type="match status" value="1"/>
</dbReference>
<comment type="caution">
    <text evidence="2">The sequence shown here is derived from an EMBL/GenBank/DDBJ whole genome shotgun (WGS) entry which is preliminary data.</text>
</comment>
<feature type="domain" description="RNase H type-1" evidence="1">
    <location>
        <begin position="101"/>
        <end position="232"/>
    </location>
</feature>
<dbReference type="InterPro" id="IPR012337">
    <property type="entry name" value="RNaseH-like_sf"/>
</dbReference>
<name>A0A834WU07_9FABA</name>
<dbReference type="PANTHER" id="PTHR47723">
    <property type="entry name" value="OS05G0353850 PROTEIN"/>
    <property type="match status" value="1"/>
</dbReference>
<dbReference type="GO" id="GO:0004523">
    <property type="term" value="F:RNA-DNA hybrid ribonuclease activity"/>
    <property type="evidence" value="ECO:0007669"/>
    <property type="project" value="InterPro"/>
</dbReference>
<keyword evidence="3" id="KW-1185">Reference proteome</keyword>
<dbReference type="Pfam" id="PF13456">
    <property type="entry name" value="RVT_3"/>
    <property type="match status" value="1"/>
</dbReference>
<dbReference type="SUPFAM" id="SSF53098">
    <property type="entry name" value="Ribonuclease H-like"/>
    <property type="match status" value="1"/>
</dbReference>
<evidence type="ECO:0000313" key="2">
    <source>
        <dbReference type="EMBL" id="KAF7832302.1"/>
    </source>
</evidence>
<dbReference type="Gene3D" id="3.30.420.10">
    <property type="entry name" value="Ribonuclease H-like superfamily/Ribonuclease H"/>
    <property type="match status" value="1"/>
</dbReference>
<dbReference type="InterPro" id="IPR002156">
    <property type="entry name" value="RNaseH_domain"/>
</dbReference>
<dbReference type="CDD" id="cd06222">
    <property type="entry name" value="RNase_H_like"/>
    <property type="match status" value="1"/>
</dbReference>
<dbReference type="InterPro" id="IPR053151">
    <property type="entry name" value="RNase_H-like"/>
</dbReference>
<evidence type="ECO:0000259" key="1">
    <source>
        <dbReference type="PROSITE" id="PS50879"/>
    </source>
</evidence>
<gene>
    <name evidence="2" type="ORF">G2W53_014635</name>
</gene>
<organism evidence="2 3">
    <name type="scientific">Senna tora</name>
    <dbReference type="NCBI Taxonomy" id="362788"/>
    <lineage>
        <taxon>Eukaryota</taxon>
        <taxon>Viridiplantae</taxon>
        <taxon>Streptophyta</taxon>
        <taxon>Embryophyta</taxon>
        <taxon>Tracheophyta</taxon>
        <taxon>Spermatophyta</taxon>
        <taxon>Magnoliopsida</taxon>
        <taxon>eudicotyledons</taxon>
        <taxon>Gunneridae</taxon>
        <taxon>Pentapetalae</taxon>
        <taxon>rosids</taxon>
        <taxon>fabids</taxon>
        <taxon>Fabales</taxon>
        <taxon>Fabaceae</taxon>
        <taxon>Caesalpinioideae</taxon>
        <taxon>Cassia clade</taxon>
        <taxon>Senna</taxon>
    </lineage>
</organism>
<dbReference type="InterPro" id="IPR044730">
    <property type="entry name" value="RNase_H-like_dom_plant"/>
</dbReference>
<proteinExistence type="predicted"/>
<dbReference type="OrthoDB" id="1432416at2759"/>
<dbReference type="Proteomes" id="UP000634136">
    <property type="component" value="Unassembled WGS sequence"/>
</dbReference>
<dbReference type="InterPro" id="IPR036397">
    <property type="entry name" value="RNaseH_sf"/>
</dbReference>
<sequence>MWGNMNFNVVNGLTSCGAWMSSFASDAFDFCQHISRNTIFVFGLWELWLNRNKVIFQGLNSLPAASGRTTFVKAAEFSHLAKNIFHKSERHKSWVKWVAPTDGWFKLNTDGSCLGNPGDMAAAGIIRDQFGNWVSGFSKHLGFGNSLKAEMWALALGIKLAKDLACERLVVESDSMSTVNMLSDQNTCISHALGALIHYCRSILRDFSDVQIRHTFREGNMCADTLAKHANLLAGPWKIYDSLPGFLSSCFLADYVGVYHVRESSIFCSAFGVGLWSFRPLLYLNLFGLFNQFPFL</sequence>
<accession>A0A834WU07</accession>
<reference evidence="2" key="1">
    <citation type="submission" date="2020-09" db="EMBL/GenBank/DDBJ databases">
        <title>Genome-Enabled Discovery of Anthraquinone Biosynthesis in Senna tora.</title>
        <authorList>
            <person name="Kang S.-H."/>
            <person name="Pandey R.P."/>
            <person name="Lee C.-M."/>
            <person name="Sim J.-S."/>
            <person name="Jeong J.-T."/>
            <person name="Choi B.-S."/>
            <person name="Jung M."/>
            <person name="Ginzburg D."/>
            <person name="Zhao K."/>
            <person name="Won S.Y."/>
            <person name="Oh T.-J."/>
            <person name="Yu Y."/>
            <person name="Kim N.-H."/>
            <person name="Lee O.R."/>
            <person name="Lee T.-H."/>
            <person name="Bashyal P."/>
            <person name="Kim T.-S."/>
            <person name="Lee W.-H."/>
            <person name="Kawkins C."/>
            <person name="Kim C.-K."/>
            <person name="Kim J.S."/>
            <person name="Ahn B.O."/>
            <person name="Rhee S.Y."/>
            <person name="Sohng J.K."/>
        </authorList>
    </citation>
    <scope>NUCLEOTIDE SEQUENCE</scope>
    <source>
        <tissue evidence="2">Leaf</tissue>
    </source>
</reference>
<dbReference type="PROSITE" id="PS50879">
    <property type="entry name" value="RNASE_H_1"/>
    <property type="match status" value="1"/>
</dbReference>
<dbReference type="EMBL" id="JAAIUW010000005">
    <property type="protein sequence ID" value="KAF7832302.1"/>
    <property type="molecule type" value="Genomic_DNA"/>
</dbReference>
<evidence type="ECO:0000313" key="3">
    <source>
        <dbReference type="Proteomes" id="UP000634136"/>
    </source>
</evidence>
<dbReference type="AlphaFoldDB" id="A0A834WU07"/>